<keyword evidence="1" id="KW-0812">Transmembrane</keyword>
<dbReference type="PANTHER" id="PTHR22941">
    <property type="entry name" value="SERPENTINE RECEPTOR"/>
    <property type="match status" value="1"/>
</dbReference>
<feature type="transmembrane region" description="Helical" evidence="1">
    <location>
        <begin position="91"/>
        <end position="115"/>
    </location>
</feature>
<protein>
    <recommendedName>
        <fullName evidence="4">G protein-coupled receptor</fullName>
    </recommendedName>
</protein>
<comment type="caution">
    <text evidence="2">The sequence shown here is derived from an EMBL/GenBank/DDBJ whole genome shotgun (WGS) entry which is preliminary data.</text>
</comment>
<evidence type="ECO:0000313" key="3">
    <source>
        <dbReference type="Proteomes" id="UP001432027"/>
    </source>
</evidence>
<feature type="transmembrane region" description="Helical" evidence="1">
    <location>
        <begin position="12"/>
        <end position="36"/>
    </location>
</feature>
<dbReference type="AlphaFoldDB" id="A0AAV5UFY4"/>
<evidence type="ECO:0000313" key="2">
    <source>
        <dbReference type="EMBL" id="GMT05945.1"/>
    </source>
</evidence>
<evidence type="ECO:0000256" key="1">
    <source>
        <dbReference type="SAM" id="Phobius"/>
    </source>
</evidence>
<proteinExistence type="predicted"/>
<dbReference type="Pfam" id="PF10318">
    <property type="entry name" value="7TM_GPCR_Srh"/>
    <property type="match status" value="1"/>
</dbReference>
<feature type="transmembrane region" description="Helical" evidence="1">
    <location>
        <begin position="234"/>
        <end position="265"/>
    </location>
</feature>
<dbReference type="PANTHER" id="PTHR22941:SF26">
    <property type="entry name" value="SERPENTINE RECEPTOR, CLASS H"/>
    <property type="match status" value="1"/>
</dbReference>
<dbReference type="SUPFAM" id="SSF81321">
    <property type="entry name" value="Family A G protein-coupled receptor-like"/>
    <property type="match status" value="1"/>
</dbReference>
<feature type="transmembrane region" description="Helical" evidence="1">
    <location>
        <begin position="271"/>
        <end position="295"/>
    </location>
</feature>
<reference evidence="2" key="1">
    <citation type="submission" date="2023-10" db="EMBL/GenBank/DDBJ databases">
        <title>Genome assembly of Pristionchus species.</title>
        <authorList>
            <person name="Yoshida K."/>
            <person name="Sommer R.J."/>
        </authorList>
    </citation>
    <scope>NUCLEOTIDE SEQUENCE</scope>
    <source>
        <strain evidence="2">RS0144</strain>
    </source>
</reference>
<dbReference type="InterPro" id="IPR019422">
    <property type="entry name" value="7TM_GPCR_serpentine_rcpt_Srh"/>
</dbReference>
<sequence>MSDPLSPGLERFIIFYNIVSGPIYFIINSMIMITVIRMDNTRTKTHRNHFITLQGLLILTDSFFSLGCCVCMTGDLAFYSPNFLLPPFLDMKLCMCVGLLFLIAIANCYFSSVLARYQVVTPHDSPARYSQLQENTLRYMPCLMFGIAPVLYYALTESEVSPEEVSELVPWIAEYPVHLVLTLTTHLKAMFAGLWCVHMFFLTFVIVLFSRMVTSLRMRTKVTSASTRRAQNSAIIALALQIFVPLTCMVVPGFGLVVGMSFSFFSRDFNALTFLLFNTHALFNSAVTVAFSAHYRQSMAEFITRNVAVMVLTTRNVTQDENSQRGRNQGKRIRGPESLSVQATTMRTLLSTPRTAAVISIDT</sequence>
<feature type="transmembrane region" description="Helical" evidence="1">
    <location>
        <begin position="189"/>
        <end position="213"/>
    </location>
</feature>
<keyword evidence="1" id="KW-0472">Membrane</keyword>
<dbReference type="Proteomes" id="UP001432027">
    <property type="component" value="Unassembled WGS sequence"/>
</dbReference>
<name>A0AAV5UFY4_9BILA</name>
<organism evidence="2 3">
    <name type="scientific">Pristionchus entomophagus</name>
    <dbReference type="NCBI Taxonomy" id="358040"/>
    <lineage>
        <taxon>Eukaryota</taxon>
        <taxon>Metazoa</taxon>
        <taxon>Ecdysozoa</taxon>
        <taxon>Nematoda</taxon>
        <taxon>Chromadorea</taxon>
        <taxon>Rhabditida</taxon>
        <taxon>Rhabditina</taxon>
        <taxon>Diplogasteromorpha</taxon>
        <taxon>Diplogasteroidea</taxon>
        <taxon>Neodiplogasteridae</taxon>
        <taxon>Pristionchus</taxon>
    </lineage>
</organism>
<feature type="transmembrane region" description="Helical" evidence="1">
    <location>
        <begin position="136"/>
        <end position="155"/>
    </location>
</feature>
<feature type="non-terminal residue" evidence="2">
    <location>
        <position position="363"/>
    </location>
</feature>
<accession>A0AAV5UFY4</accession>
<keyword evidence="3" id="KW-1185">Reference proteome</keyword>
<gene>
    <name evidence="2" type="ORF">PENTCL1PPCAC_28119</name>
</gene>
<dbReference type="InterPro" id="IPR053220">
    <property type="entry name" value="Nematode_rcpt-like_serp_H"/>
</dbReference>
<keyword evidence="1" id="KW-1133">Transmembrane helix</keyword>
<feature type="transmembrane region" description="Helical" evidence="1">
    <location>
        <begin position="56"/>
        <end position="79"/>
    </location>
</feature>
<evidence type="ECO:0008006" key="4">
    <source>
        <dbReference type="Google" id="ProtNLM"/>
    </source>
</evidence>
<dbReference type="EMBL" id="BTSX01000006">
    <property type="protein sequence ID" value="GMT05945.1"/>
    <property type="molecule type" value="Genomic_DNA"/>
</dbReference>